<evidence type="ECO:0000313" key="2">
    <source>
        <dbReference type="Proteomes" id="UP000095200"/>
    </source>
</evidence>
<reference evidence="2" key="1">
    <citation type="submission" date="2016-06" db="EMBL/GenBank/DDBJ databases">
        <title>Draft genome sequence of Desulfoplanes formicivorans strain Pf12B.</title>
        <authorList>
            <person name="Watanabe M."/>
            <person name="Kojima H."/>
            <person name="Fukui M."/>
        </authorList>
    </citation>
    <scope>NUCLEOTIDE SEQUENCE [LARGE SCALE GENOMIC DNA]</scope>
    <source>
        <strain evidence="2">Pf12B</strain>
    </source>
</reference>
<accession>A0A194AEV4</accession>
<dbReference type="AlphaFoldDB" id="A0A194AEV4"/>
<dbReference type="STRING" id="1592317.DPF_1316"/>
<comment type="caution">
    <text evidence="1">The sequence shown here is derived from an EMBL/GenBank/DDBJ whole genome shotgun (WGS) entry which is preliminary data.</text>
</comment>
<proteinExistence type="predicted"/>
<name>A0A194AEV4_9BACT</name>
<sequence length="119" mass="13581">MSCPGCLQPFIILSSRIVNNRLLDIRGFTHEGILDIELVQHPEIPLGDEEPSLAQDDALDTIEAFREGLMDRLGEREMTWLRMPISGVYSLEVRQAGRAVLFWMGREKQVSWAPLKEDD</sequence>
<dbReference type="Proteomes" id="UP000095200">
    <property type="component" value="Unassembled WGS sequence"/>
</dbReference>
<protein>
    <submittedName>
        <fullName evidence="1">Uncharacterized protein</fullName>
    </submittedName>
</protein>
<evidence type="ECO:0000313" key="1">
    <source>
        <dbReference type="EMBL" id="GAU08602.1"/>
    </source>
</evidence>
<organism evidence="1 2">
    <name type="scientific">Desulfoplanes formicivorans</name>
    <dbReference type="NCBI Taxonomy" id="1592317"/>
    <lineage>
        <taxon>Bacteria</taxon>
        <taxon>Pseudomonadati</taxon>
        <taxon>Thermodesulfobacteriota</taxon>
        <taxon>Desulfovibrionia</taxon>
        <taxon>Desulfovibrionales</taxon>
        <taxon>Desulfoplanaceae</taxon>
        <taxon>Desulfoplanes</taxon>
    </lineage>
</organism>
<keyword evidence="2" id="KW-1185">Reference proteome</keyword>
<dbReference type="RefSeq" id="WP_069858252.1">
    <property type="nucleotide sequence ID" value="NZ_BDFE01000015.1"/>
</dbReference>
<dbReference type="EMBL" id="BDFE01000015">
    <property type="protein sequence ID" value="GAU08602.1"/>
    <property type="molecule type" value="Genomic_DNA"/>
</dbReference>
<gene>
    <name evidence="1" type="ORF">DPF_1316</name>
</gene>